<evidence type="ECO:0000313" key="1">
    <source>
        <dbReference type="EMBL" id="GIY09260.1"/>
    </source>
</evidence>
<reference evidence="1 2" key="1">
    <citation type="submission" date="2021-06" db="EMBL/GenBank/DDBJ databases">
        <title>Caerostris extrusa draft genome.</title>
        <authorList>
            <person name="Kono N."/>
            <person name="Arakawa K."/>
        </authorList>
    </citation>
    <scope>NUCLEOTIDE SEQUENCE [LARGE SCALE GENOMIC DNA]</scope>
</reference>
<dbReference type="Proteomes" id="UP001054945">
    <property type="component" value="Unassembled WGS sequence"/>
</dbReference>
<name>A0AAV4QMH0_CAEEX</name>
<keyword evidence="2" id="KW-1185">Reference proteome</keyword>
<organism evidence="1 2">
    <name type="scientific">Caerostris extrusa</name>
    <name type="common">Bark spider</name>
    <name type="synonym">Caerostris bankana</name>
    <dbReference type="NCBI Taxonomy" id="172846"/>
    <lineage>
        <taxon>Eukaryota</taxon>
        <taxon>Metazoa</taxon>
        <taxon>Ecdysozoa</taxon>
        <taxon>Arthropoda</taxon>
        <taxon>Chelicerata</taxon>
        <taxon>Arachnida</taxon>
        <taxon>Araneae</taxon>
        <taxon>Araneomorphae</taxon>
        <taxon>Entelegynae</taxon>
        <taxon>Araneoidea</taxon>
        <taxon>Araneidae</taxon>
        <taxon>Caerostris</taxon>
    </lineage>
</organism>
<comment type="caution">
    <text evidence="1">The sequence shown here is derived from an EMBL/GenBank/DDBJ whole genome shotgun (WGS) entry which is preliminary data.</text>
</comment>
<sequence length="80" mass="9391">MCKETRGVDYVYALGDAFVNMCKRLMDVFQTSHIVWLDIKATVFNPRYYYMLVFNIYGECGKFNACSVIWDKRMIPTVLS</sequence>
<evidence type="ECO:0000313" key="2">
    <source>
        <dbReference type="Proteomes" id="UP001054945"/>
    </source>
</evidence>
<gene>
    <name evidence="1" type="ORF">CEXT_630341</name>
</gene>
<dbReference type="EMBL" id="BPLR01006351">
    <property type="protein sequence ID" value="GIY09260.1"/>
    <property type="molecule type" value="Genomic_DNA"/>
</dbReference>
<dbReference type="AlphaFoldDB" id="A0AAV4QMH0"/>
<accession>A0AAV4QMH0</accession>
<proteinExistence type="predicted"/>
<protein>
    <submittedName>
        <fullName evidence="1">Uncharacterized protein</fullName>
    </submittedName>
</protein>